<evidence type="ECO:0000256" key="3">
    <source>
        <dbReference type="ARBA" id="ARBA00022729"/>
    </source>
</evidence>
<dbReference type="EMBL" id="ATLV01021955">
    <property type="status" value="NOT_ANNOTATED_CDS"/>
    <property type="molecule type" value="Genomic_DNA"/>
</dbReference>
<evidence type="ECO:0000256" key="4">
    <source>
        <dbReference type="ARBA" id="ARBA00022859"/>
    </source>
</evidence>
<evidence type="ECO:0000259" key="12">
    <source>
        <dbReference type="SMART" id="SM01360"/>
    </source>
</evidence>
<dbReference type="GO" id="GO:0004866">
    <property type="term" value="F:endopeptidase inhibitor activity"/>
    <property type="evidence" value="ECO:0007669"/>
    <property type="project" value="InterPro"/>
</dbReference>
<dbReference type="EnsemblMetazoa" id="ASIC015022-RA">
    <property type="protein sequence ID" value="ASIC015022-PA"/>
    <property type="gene ID" value="ASIC015022"/>
</dbReference>
<dbReference type="InterPro" id="IPR008930">
    <property type="entry name" value="Terpenoid_cyclase/PrenylTrfase"/>
</dbReference>
<dbReference type="GO" id="GO:0002376">
    <property type="term" value="P:immune system process"/>
    <property type="evidence" value="ECO:0007669"/>
    <property type="project" value="UniProtKB-KW"/>
</dbReference>
<evidence type="ECO:0000256" key="8">
    <source>
        <dbReference type="ARBA" id="ARBA00057615"/>
    </source>
</evidence>
<dbReference type="SUPFAM" id="SSF49410">
    <property type="entry name" value="Alpha-macroglobulin receptor domain"/>
    <property type="match status" value="1"/>
</dbReference>
<organism evidence="14">
    <name type="scientific">Anopheles sinensis</name>
    <name type="common">Mosquito</name>
    <dbReference type="NCBI Taxonomy" id="74873"/>
    <lineage>
        <taxon>Eukaryota</taxon>
        <taxon>Metazoa</taxon>
        <taxon>Ecdysozoa</taxon>
        <taxon>Arthropoda</taxon>
        <taxon>Hexapoda</taxon>
        <taxon>Insecta</taxon>
        <taxon>Pterygota</taxon>
        <taxon>Neoptera</taxon>
        <taxon>Endopterygota</taxon>
        <taxon>Diptera</taxon>
        <taxon>Nematocera</taxon>
        <taxon>Culicoidea</taxon>
        <taxon>Culicidae</taxon>
        <taxon>Anophelinae</taxon>
        <taxon>Anopheles</taxon>
    </lineage>
</organism>
<dbReference type="SMART" id="SM01361">
    <property type="entry name" value="A2M_recep"/>
    <property type="match status" value="1"/>
</dbReference>
<dbReference type="Pfam" id="PF00207">
    <property type="entry name" value="A2M"/>
    <property type="match status" value="1"/>
</dbReference>
<dbReference type="Pfam" id="PF21412">
    <property type="entry name" value="TEP1_CUB2"/>
    <property type="match status" value="1"/>
</dbReference>
<feature type="domain" description="Alpha-2-macroglobulin" evidence="12">
    <location>
        <begin position="619"/>
        <end position="710"/>
    </location>
</feature>
<dbReference type="OrthoDB" id="9998011at2759"/>
<evidence type="ECO:0000313" key="15">
    <source>
        <dbReference type="EnsemblMetazoa" id="ASIC015022-PA"/>
    </source>
</evidence>
<evidence type="ECO:0000256" key="10">
    <source>
        <dbReference type="ARBA" id="ARBA00078071"/>
    </source>
</evidence>
<dbReference type="Gene3D" id="2.20.130.20">
    <property type="match status" value="2"/>
</dbReference>
<dbReference type="InterPro" id="IPR049135">
    <property type="entry name" value="TEP1_CUB2"/>
</dbReference>
<evidence type="ECO:0000256" key="2">
    <source>
        <dbReference type="ARBA" id="ARBA00022525"/>
    </source>
</evidence>
<dbReference type="Gene3D" id="2.60.40.690">
    <property type="entry name" value="Alpha-macroglobulin, receptor-binding domain"/>
    <property type="match status" value="1"/>
</dbReference>
<keyword evidence="16" id="KW-1185">Reference proteome</keyword>
<feature type="domain" description="Alpha-macroglobulin receptor-binding" evidence="13">
    <location>
        <begin position="1217"/>
        <end position="1306"/>
    </location>
</feature>
<dbReference type="Gene3D" id="2.60.40.1930">
    <property type="match status" value="2"/>
</dbReference>
<dbReference type="Pfam" id="PF01835">
    <property type="entry name" value="MG2"/>
    <property type="match status" value="1"/>
</dbReference>
<dbReference type="Gene3D" id="2.60.120.1540">
    <property type="match status" value="1"/>
</dbReference>
<evidence type="ECO:0000256" key="9">
    <source>
        <dbReference type="ARBA" id="ARBA00063781"/>
    </source>
</evidence>
<feature type="domain" description="Alpha-2-macroglobulin bait region" evidence="11">
    <location>
        <begin position="411"/>
        <end position="545"/>
    </location>
</feature>
<evidence type="ECO:0000256" key="6">
    <source>
        <dbReference type="ARBA" id="ARBA00023157"/>
    </source>
</evidence>
<dbReference type="OMA" id="GEPFANN"/>
<comment type="subcellular location">
    <subcellularLocation>
        <location evidence="1">Secreted</location>
    </subcellularLocation>
</comment>
<dbReference type="VEuPathDB" id="VectorBase:ASIS013945"/>
<dbReference type="Gene3D" id="2.60.40.1940">
    <property type="match status" value="1"/>
</dbReference>
<dbReference type="PANTHER" id="PTHR11412:SF136">
    <property type="entry name" value="CD109 ANTIGEN"/>
    <property type="match status" value="1"/>
</dbReference>
<dbReference type="InterPro" id="IPR011625">
    <property type="entry name" value="A2M_N_BRD"/>
</dbReference>
<evidence type="ECO:0000256" key="1">
    <source>
        <dbReference type="ARBA" id="ARBA00004613"/>
    </source>
</evidence>
<dbReference type="SUPFAM" id="SSF48239">
    <property type="entry name" value="Terpenoid cyclases/Protein prenyltransferases"/>
    <property type="match status" value="1"/>
</dbReference>
<dbReference type="Pfam" id="PF17791">
    <property type="entry name" value="MG3"/>
    <property type="match status" value="1"/>
</dbReference>
<keyword evidence="7" id="KW-0325">Glycoprotein</keyword>
<evidence type="ECO:0000256" key="7">
    <source>
        <dbReference type="ARBA" id="ARBA00023180"/>
    </source>
</evidence>
<name>A0A084W9W5_ANOSI</name>
<proteinExistence type="predicted"/>
<dbReference type="Gene3D" id="2.60.40.10">
    <property type="entry name" value="Immunoglobulins"/>
    <property type="match status" value="2"/>
</dbReference>
<sequence length="1328" mass="149958">MVGVSQGMLIIGPSKFRSDQKYTLVATNFHNKKLDLRVTLEGKNEASETILSSTKAVDLRKYTNRLIEFQIPANLPRGNYKITIEGQRGFSYYQEIPINFEWKSITGLVQLNKPVFKPGDTVHFRVIVLDSALKPPARITTVNVTITDPLGSVIRRWSAGRLHTGVFENKLDISTSPSLGVWNITVRADGEDILESKTFEVKEYVLSTFDVKVYPKTIPLEEHQGLDLTVTANYHFGKPVKGTALLEIFLDDDELDQSRRWTMYGMDNVKLNFNNLLEVDVDQRNVRVRLTFIEQFTNRTVVKDEEIIIYKNKYRVELVPDISQFIPGKPFKFNVYIKYNDGKPAKNVVARIAVDGLDNKFDETATSDKNGIIKKTVNPSQATESLDIVVSVDDIDLFEGVIDKSESTNYVKVELKPQQSIKPNKLFKLDVQCSERINFLVYYVMSQGKIIDAGSTNPNKLTKITLTINATNNMIPRSKIIVATLVKQTVIYDTVDINIDELLNIFKLRVQDKEAKPGSQLNLHMEGRPGSYVGLAAYDRSLLQHNTNHDVLWKDILDIFNRFHAISQNEFDPFASMGLFARITDNIKIEGVSDTGRWSTPPDASPKKFIPYRTNFLESWLWKNFTMAASGKLEKAQIVPDTTTCWYLTGFSIDPVYGLGIIKKPIELTTVQPFFIVENLPYSIKRGEAALLQFTLFSNLDETHTATVVMLNVANQTEFIGRPAGDFSYTKTIKVSPSEGASVSFLVKARKLGEMVVRLEATIESGEADAIEKVIRVMPESVVETDMQSRMISHNKHENQTFPLTLNIDKLAVDGSQRITFSLYPNLLVPVSQNLENLLAVPTGTGESNMVHFVPNIVVLDYLIASGSKDTALITKVTNLLRQGYQNQMKYRQTDGSFGVWQHDGGSIFITAFVANALQEASKYIAEVDVGMVAKAFDWLAKKQESSGKFVEVGPIIHQDLQGGTRNGIALTSYVLIAFIENESARATHGSVITKGIRYVEQQLQQVNDPYDLSLAIYALTLYEKVPRGDLFNQLIAMSDVFENGAQRYWKRDSHMIETTAYALLAMIQAEKYADGIPIMRWLVNQRYVTGSFPRTQDTFAGLKALAKLAWKISPLRNDYTLQLRNTKTNYQLFFYISPEKNEPHVVDIPSSTRSLEINVAGLGFGVFDVKYEYAVDLKNFKKRFDLTVEKLNKNFNQELKLRICASFVPKLTTERSDLALVEVTFPSGYVVDNDPITDATKVNPIKKTEIRFGATSVVAYYNNMGMEKNCFTITAYRRFNVALKRPAHVKVHDFFKEALYALNVYTVDDQDVCDICDEEDCPKSCKK</sequence>
<dbReference type="Pfam" id="PF07678">
    <property type="entry name" value="TED_complement"/>
    <property type="match status" value="1"/>
</dbReference>
<evidence type="ECO:0000313" key="14">
    <source>
        <dbReference type="EMBL" id="KFB47009.1"/>
    </source>
</evidence>
<evidence type="ECO:0000256" key="5">
    <source>
        <dbReference type="ARBA" id="ARBA00022966"/>
    </source>
</evidence>
<dbReference type="Pfam" id="PF07677">
    <property type="entry name" value="A2M_recep"/>
    <property type="match status" value="1"/>
</dbReference>
<dbReference type="SMART" id="SM01360">
    <property type="entry name" value="A2M"/>
    <property type="match status" value="1"/>
</dbReference>
<dbReference type="InterPro" id="IPR009048">
    <property type="entry name" value="A-macroglobulin_rcpt-bd"/>
</dbReference>
<gene>
    <name evidence="14" type="ORF">ZHAS_00015022</name>
</gene>
<dbReference type="Gene3D" id="1.50.10.20">
    <property type="match status" value="1"/>
</dbReference>
<dbReference type="InterPro" id="IPR040839">
    <property type="entry name" value="MG4"/>
</dbReference>
<dbReference type="PANTHER" id="PTHR11412">
    <property type="entry name" value="MACROGLOBULIN / COMPLEMENT"/>
    <property type="match status" value="1"/>
</dbReference>
<accession>A0A084W9W5</accession>
<dbReference type="InterPro" id="IPR050473">
    <property type="entry name" value="A2M/Complement_sys"/>
</dbReference>
<dbReference type="SMART" id="SM01359">
    <property type="entry name" value="A2M_N_2"/>
    <property type="match status" value="1"/>
</dbReference>
<keyword evidence="2" id="KW-0964">Secreted</keyword>
<dbReference type="Pfam" id="PF17789">
    <property type="entry name" value="MG4"/>
    <property type="match status" value="1"/>
</dbReference>
<dbReference type="InterPro" id="IPR011626">
    <property type="entry name" value="Alpha-macroglobulin_TED"/>
</dbReference>
<dbReference type="GO" id="GO:0005615">
    <property type="term" value="C:extracellular space"/>
    <property type="evidence" value="ECO:0007669"/>
    <property type="project" value="InterPro"/>
</dbReference>
<keyword evidence="3" id="KW-0732">Signal</keyword>
<dbReference type="InterPro" id="IPR001599">
    <property type="entry name" value="Macroglobln_a2"/>
</dbReference>
<reference evidence="15" key="2">
    <citation type="submission" date="2020-05" db="UniProtKB">
        <authorList>
            <consortium name="EnsemblMetazoa"/>
        </authorList>
    </citation>
    <scope>IDENTIFICATION</scope>
</reference>
<dbReference type="InterPro" id="IPR002890">
    <property type="entry name" value="MG2"/>
</dbReference>
<dbReference type="FunFam" id="2.60.40.1930:FF:000001">
    <property type="entry name" value="CD109 isoform 3"/>
    <property type="match status" value="1"/>
</dbReference>
<keyword evidence="5" id="KW-0882">Thioester bond</keyword>
<keyword evidence="4" id="KW-0391">Immunity</keyword>
<dbReference type="Proteomes" id="UP000030765">
    <property type="component" value="Unassembled WGS sequence"/>
</dbReference>
<dbReference type="InterPro" id="IPR036595">
    <property type="entry name" value="A-macroglobulin_rcpt-bd_sf"/>
</dbReference>
<dbReference type="Pfam" id="PF07703">
    <property type="entry name" value="A2M_BRD"/>
    <property type="match status" value="1"/>
</dbReference>
<comment type="function">
    <text evidence="8">Binds covalently through a thioester bond to the pathogen surface resulting in pathogen clearance.</text>
</comment>
<keyword evidence="6" id="KW-1015">Disulfide bond</keyword>
<dbReference type="InterPro" id="IPR041555">
    <property type="entry name" value="MG3"/>
</dbReference>
<dbReference type="InterPro" id="IPR047565">
    <property type="entry name" value="Alpha-macroglob_thiol-ester_cl"/>
</dbReference>
<evidence type="ECO:0000259" key="11">
    <source>
        <dbReference type="SMART" id="SM01359"/>
    </source>
</evidence>
<evidence type="ECO:0000259" key="13">
    <source>
        <dbReference type="SMART" id="SM01361"/>
    </source>
</evidence>
<dbReference type="SMART" id="SM01419">
    <property type="entry name" value="Thiol-ester_cl"/>
    <property type="match status" value="1"/>
</dbReference>
<comment type="subunit">
    <text evidence="9">Heterodimer of a TEP1-N chain and an TEP1-C chain non-covalently linked. Forms a complex composed of TEP1-N and TEP1-C heterodimer, LRIM1 and APL1C; the interaction stabilizes TEP1-N and TEP1-C heterodimer, prevents its binding to tissues while circulating in the hemolymph and protects the thioester bond from hydrolysis. Mature TEP1 and to a lesser extent full-length TEP1 interact with SPCLIP1; the interaction is induced by microbial infection.</text>
</comment>
<dbReference type="STRING" id="74873.A0A084W9W5"/>
<dbReference type="Gene3D" id="2.60.40.2950">
    <property type="match status" value="1"/>
</dbReference>
<reference evidence="14 16" key="1">
    <citation type="journal article" date="2014" name="BMC Genomics">
        <title>Genome sequence of Anopheles sinensis provides insight into genetics basis of mosquito competence for malaria parasites.</title>
        <authorList>
            <person name="Zhou D."/>
            <person name="Zhang D."/>
            <person name="Ding G."/>
            <person name="Shi L."/>
            <person name="Hou Q."/>
            <person name="Ye Y."/>
            <person name="Xu Y."/>
            <person name="Zhou H."/>
            <person name="Xiong C."/>
            <person name="Li S."/>
            <person name="Yu J."/>
            <person name="Hong S."/>
            <person name="Yu X."/>
            <person name="Zou P."/>
            <person name="Chen C."/>
            <person name="Chang X."/>
            <person name="Wang W."/>
            <person name="Lv Y."/>
            <person name="Sun Y."/>
            <person name="Ma L."/>
            <person name="Shen B."/>
            <person name="Zhu C."/>
        </authorList>
    </citation>
    <scope>NUCLEOTIDE SEQUENCE [LARGE SCALE GENOMIC DNA]</scope>
</reference>
<evidence type="ECO:0000313" key="16">
    <source>
        <dbReference type="Proteomes" id="UP000030765"/>
    </source>
</evidence>
<dbReference type="VEuPathDB" id="VectorBase:ASIC015022"/>
<dbReference type="InterPro" id="IPR013783">
    <property type="entry name" value="Ig-like_fold"/>
</dbReference>
<dbReference type="EMBL" id="KE525326">
    <property type="protein sequence ID" value="KFB47009.1"/>
    <property type="molecule type" value="Genomic_DNA"/>
</dbReference>
<protein>
    <recommendedName>
        <fullName evidence="10">TEP1-F</fullName>
    </recommendedName>
</protein>